<keyword evidence="3" id="KW-1185">Reference proteome</keyword>
<reference evidence="4" key="1">
    <citation type="submission" date="2024-02" db="UniProtKB">
        <authorList>
            <consortium name="WormBaseParasite"/>
        </authorList>
    </citation>
    <scope>IDENTIFICATION</scope>
</reference>
<organism evidence="3 4">
    <name type="scientific">Mesorhabditis belari</name>
    <dbReference type="NCBI Taxonomy" id="2138241"/>
    <lineage>
        <taxon>Eukaryota</taxon>
        <taxon>Metazoa</taxon>
        <taxon>Ecdysozoa</taxon>
        <taxon>Nematoda</taxon>
        <taxon>Chromadorea</taxon>
        <taxon>Rhabditida</taxon>
        <taxon>Rhabditina</taxon>
        <taxon>Rhabditomorpha</taxon>
        <taxon>Rhabditoidea</taxon>
        <taxon>Rhabditidae</taxon>
        <taxon>Mesorhabditinae</taxon>
        <taxon>Mesorhabditis</taxon>
    </lineage>
</organism>
<feature type="signal peptide" evidence="2">
    <location>
        <begin position="1"/>
        <end position="16"/>
    </location>
</feature>
<accession>A0AAF3FBP8</accession>
<evidence type="ECO:0000313" key="4">
    <source>
        <dbReference type="WBParaSite" id="MBELARI_LOCUS4228"/>
    </source>
</evidence>
<evidence type="ECO:0000256" key="1">
    <source>
        <dbReference type="SAM" id="MobiDB-lite"/>
    </source>
</evidence>
<keyword evidence="2" id="KW-0732">Signal</keyword>
<evidence type="ECO:0000256" key="2">
    <source>
        <dbReference type="SAM" id="SignalP"/>
    </source>
</evidence>
<dbReference type="WBParaSite" id="MBELARI_LOCUS4228">
    <property type="protein sequence ID" value="MBELARI_LOCUS4228"/>
    <property type="gene ID" value="MBELARI_LOCUS4228"/>
</dbReference>
<sequence length="160" mass="17428">MLKPFIFLAFLGLSIAITCKQKLTGEKEAQDVDCGDCGFCRAIALEAPQSGDSPASHVKTKGCGCGEKTITKLEKDERVNKLNDCFEASETNADFSDSGKPVGFLKDLCCVEPDSKPAEKQKEKPAEKRVEKTPEQSAEKTKTPEKTPEKTAEKEKPKTA</sequence>
<proteinExistence type="predicted"/>
<feature type="chain" id="PRO_5042164945" evidence="2">
    <location>
        <begin position="17"/>
        <end position="160"/>
    </location>
</feature>
<name>A0AAF3FBP8_9BILA</name>
<protein>
    <submittedName>
        <fullName evidence="4">Uncharacterized protein</fullName>
    </submittedName>
</protein>
<feature type="region of interest" description="Disordered" evidence="1">
    <location>
        <begin position="115"/>
        <end position="160"/>
    </location>
</feature>
<dbReference type="AlphaFoldDB" id="A0AAF3FBP8"/>
<evidence type="ECO:0000313" key="3">
    <source>
        <dbReference type="Proteomes" id="UP000887575"/>
    </source>
</evidence>
<dbReference type="Proteomes" id="UP000887575">
    <property type="component" value="Unassembled WGS sequence"/>
</dbReference>